<accession>A0ABV6KRV8</accession>
<dbReference type="Proteomes" id="UP001589738">
    <property type="component" value="Unassembled WGS sequence"/>
</dbReference>
<keyword evidence="1" id="KW-1133">Transmembrane helix</keyword>
<reference evidence="3 4" key="1">
    <citation type="submission" date="2024-09" db="EMBL/GenBank/DDBJ databases">
        <authorList>
            <person name="Sun Q."/>
            <person name="Mori K."/>
        </authorList>
    </citation>
    <scope>NUCLEOTIDE SEQUENCE [LARGE SCALE GENOMIC DNA]</scope>
    <source>
        <strain evidence="3 4">CGMCC 1.9126</strain>
    </source>
</reference>
<protein>
    <submittedName>
        <fullName evidence="3">Glycosyltransferase family 4 protein</fullName>
    </submittedName>
</protein>
<dbReference type="CDD" id="cd03794">
    <property type="entry name" value="GT4_WbuB-like"/>
    <property type="match status" value="1"/>
</dbReference>
<dbReference type="RefSeq" id="WP_377058117.1">
    <property type="nucleotide sequence ID" value="NZ_JBHLUU010000032.1"/>
</dbReference>
<sequence length="410" mass="46840">MKKKKDILILCQYFYPEYVSSATLPTDLAEDLVDKGLTVDVLCGYPKEYYDGEPVKTKELYKGLTINRVKYTEFNNKSTLGRLINFFSFFISILFKLPYLFKYKSIIVYSNPPILPLIPYFVSCISKTKFVFVAFDIYPDNALKSGSIKKGGIIEKIMNYINKRVYKHASRVVAISNDMKQYMIRENLSLNAGNIDVIPNWYNKDKVEQKKTIGNTEFKKLKEDWPLIVLYSGNMGTLQDMETILECLKLMMNRKDVFFMFTGHGNKAEYVKNYINSNGINNAKVYGFLLGQDYKDVLNIADVCLVSLAEGIEGLGVPSKTYGYLAAGKPVLAIMSDETDIACDLSKYNAGGNVSQGDYKGLERLILNYLNNPKQINTSGINARKLFNERYERVVCTNQYYRMITKVINK</sequence>
<dbReference type="Gene3D" id="3.40.50.2000">
    <property type="entry name" value="Glycogen Phosphorylase B"/>
    <property type="match status" value="2"/>
</dbReference>
<dbReference type="SUPFAM" id="SSF53756">
    <property type="entry name" value="UDP-Glycosyltransferase/glycogen phosphorylase"/>
    <property type="match status" value="1"/>
</dbReference>
<keyword evidence="4" id="KW-1185">Reference proteome</keyword>
<dbReference type="EMBL" id="JBHLUU010000032">
    <property type="protein sequence ID" value="MFC0475742.1"/>
    <property type="molecule type" value="Genomic_DNA"/>
</dbReference>
<dbReference type="PANTHER" id="PTHR12526">
    <property type="entry name" value="GLYCOSYLTRANSFERASE"/>
    <property type="match status" value="1"/>
</dbReference>
<evidence type="ECO:0000259" key="2">
    <source>
        <dbReference type="Pfam" id="PF13439"/>
    </source>
</evidence>
<evidence type="ECO:0000313" key="3">
    <source>
        <dbReference type="EMBL" id="MFC0475742.1"/>
    </source>
</evidence>
<keyword evidence="1" id="KW-0812">Transmembrane</keyword>
<feature type="transmembrane region" description="Helical" evidence="1">
    <location>
        <begin position="83"/>
        <end position="101"/>
    </location>
</feature>
<dbReference type="InterPro" id="IPR028098">
    <property type="entry name" value="Glyco_trans_4-like_N"/>
</dbReference>
<name>A0ABV6KRV8_9BACI</name>
<comment type="caution">
    <text evidence="3">The sequence shown here is derived from an EMBL/GenBank/DDBJ whole genome shotgun (WGS) entry which is preliminary data.</text>
</comment>
<evidence type="ECO:0000313" key="4">
    <source>
        <dbReference type="Proteomes" id="UP001589738"/>
    </source>
</evidence>
<organism evidence="3 4">
    <name type="scientific">Robertmurraya beringensis</name>
    <dbReference type="NCBI Taxonomy" id="641660"/>
    <lineage>
        <taxon>Bacteria</taxon>
        <taxon>Bacillati</taxon>
        <taxon>Bacillota</taxon>
        <taxon>Bacilli</taxon>
        <taxon>Bacillales</taxon>
        <taxon>Bacillaceae</taxon>
        <taxon>Robertmurraya</taxon>
    </lineage>
</organism>
<gene>
    <name evidence="3" type="ORF">ACFFHF_10860</name>
</gene>
<keyword evidence="1" id="KW-0472">Membrane</keyword>
<proteinExistence type="predicted"/>
<dbReference type="PANTHER" id="PTHR12526:SF630">
    <property type="entry name" value="GLYCOSYLTRANSFERASE"/>
    <property type="match status" value="1"/>
</dbReference>
<feature type="domain" description="Glycosyltransferase subfamily 4-like N-terminal" evidence="2">
    <location>
        <begin position="26"/>
        <end position="204"/>
    </location>
</feature>
<evidence type="ECO:0000256" key="1">
    <source>
        <dbReference type="SAM" id="Phobius"/>
    </source>
</evidence>
<dbReference type="Pfam" id="PF13439">
    <property type="entry name" value="Glyco_transf_4"/>
    <property type="match status" value="1"/>
</dbReference>